<dbReference type="InterPro" id="IPR044590">
    <property type="entry name" value="CML48/49/50"/>
</dbReference>
<dbReference type="Gene3D" id="1.10.238.10">
    <property type="entry name" value="EF-hand"/>
    <property type="match status" value="1"/>
</dbReference>
<reference evidence="4 5" key="1">
    <citation type="journal article" date="2008" name="Science">
        <title>The Physcomitrella genome reveals evolutionary insights into the conquest of land by plants.</title>
        <authorList>
            <person name="Rensing S."/>
            <person name="Lang D."/>
            <person name="Zimmer A."/>
            <person name="Terry A."/>
            <person name="Salamov A."/>
            <person name="Shapiro H."/>
            <person name="Nishiyama T."/>
            <person name="Perroud P.-F."/>
            <person name="Lindquist E."/>
            <person name="Kamisugi Y."/>
            <person name="Tanahashi T."/>
            <person name="Sakakibara K."/>
            <person name="Fujita T."/>
            <person name="Oishi K."/>
            <person name="Shin-I T."/>
            <person name="Kuroki Y."/>
            <person name="Toyoda A."/>
            <person name="Suzuki Y."/>
            <person name="Hashimoto A."/>
            <person name="Yamaguchi K."/>
            <person name="Sugano A."/>
            <person name="Kohara Y."/>
            <person name="Fujiyama A."/>
            <person name="Anterola A."/>
            <person name="Aoki S."/>
            <person name="Ashton N."/>
            <person name="Barbazuk W.B."/>
            <person name="Barker E."/>
            <person name="Bennetzen J."/>
            <person name="Bezanilla M."/>
            <person name="Blankenship R."/>
            <person name="Cho S.H."/>
            <person name="Dutcher S."/>
            <person name="Estelle M."/>
            <person name="Fawcett J.A."/>
            <person name="Gundlach H."/>
            <person name="Hanada K."/>
            <person name="Heyl A."/>
            <person name="Hicks K.A."/>
            <person name="Hugh J."/>
            <person name="Lohr M."/>
            <person name="Mayer K."/>
            <person name="Melkozernov A."/>
            <person name="Murata T."/>
            <person name="Nelson D."/>
            <person name="Pils B."/>
            <person name="Prigge M."/>
            <person name="Reiss B."/>
            <person name="Renner T."/>
            <person name="Rombauts S."/>
            <person name="Rushton P."/>
            <person name="Sanderfoot A."/>
            <person name="Schween G."/>
            <person name="Shiu S.-H."/>
            <person name="Stueber K."/>
            <person name="Theodoulou F.L."/>
            <person name="Tu H."/>
            <person name="Van de Peer Y."/>
            <person name="Verrier P.J."/>
            <person name="Waters E."/>
            <person name="Wood A."/>
            <person name="Yang L."/>
            <person name="Cove D."/>
            <person name="Cuming A."/>
            <person name="Hasebe M."/>
            <person name="Lucas S."/>
            <person name="Mishler D.B."/>
            <person name="Reski R."/>
            <person name="Grigoriev I."/>
            <person name="Quatrano R.S."/>
            <person name="Boore J.L."/>
        </authorList>
    </citation>
    <scope>NUCLEOTIDE SEQUENCE [LARGE SCALE GENOMIC DNA]</scope>
    <source>
        <strain evidence="4 5">cv. Gransden 2004</strain>
    </source>
</reference>
<dbReference type="Proteomes" id="UP000006727">
    <property type="component" value="Chromosome 16"/>
</dbReference>
<evidence type="ECO:0000256" key="1">
    <source>
        <dbReference type="ARBA" id="ARBA00022837"/>
    </source>
</evidence>
<dbReference type="FunCoup" id="A0A7I4B145">
    <property type="interactions" value="3199"/>
</dbReference>
<evidence type="ECO:0000313" key="5">
    <source>
        <dbReference type="Proteomes" id="UP000006727"/>
    </source>
</evidence>
<keyword evidence="1" id="KW-0106">Calcium</keyword>
<evidence type="ECO:0000259" key="3">
    <source>
        <dbReference type="PROSITE" id="PS50222"/>
    </source>
</evidence>
<gene>
    <name evidence="4" type="primary">LOC112293780</name>
</gene>
<dbReference type="EnsemblPlants" id="Pp3c16_1670V3.3">
    <property type="protein sequence ID" value="Pp3c16_1670V3.3"/>
    <property type="gene ID" value="Pp3c16_1670"/>
</dbReference>
<dbReference type="Pfam" id="PF13202">
    <property type="entry name" value="EF-hand_5"/>
    <property type="match status" value="1"/>
</dbReference>
<protein>
    <recommendedName>
        <fullName evidence="3">EF-hand domain-containing protein</fullName>
    </recommendedName>
</protein>
<feature type="compositionally biased region" description="Low complexity" evidence="2">
    <location>
        <begin position="62"/>
        <end position="87"/>
    </location>
</feature>
<dbReference type="InterPro" id="IPR002048">
    <property type="entry name" value="EF_hand_dom"/>
</dbReference>
<dbReference type="Gramene" id="Pp3c16_1670V3.4">
    <property type="protein sequence ID" value="Pp3c16_1670V3.4"/>
    <property type="gene ID" value="Pp3c16_1670"/>
</dbReference>
<feature type="domain" description="EF-hand" evidence="3">
    <location>
        <begin position="171"/>
        <end position="206"/>
    </location>
</feature>
<feature type="domain" description="EF-hand" evidence="3">
    <location>
        <begin position="103"/>
        <end position="138"/>
    </location>
</feature>
<keyword evidence="5" id="KW-1185">Reference proteome</keyword>
<proteinExistence type="predicted"/>
<evidence type="ECO:0000256" key="2">
    <source>
        <dbReference type="SAM" id="MobiDB-lite"/>
    </source>
</evidence>
<dbReference type="GO" id="GO:0005509">
    <property type="term" value="F:calcium ion binding"/>
    <property type="evidence" value="ECO:0007669"/>
    <property type="project" value="InterPro"/>
</dbReference>
<evidence type="ECO:0000313" key="4">
    <source>
        <dbReference type="EnsemblPlants" id="Pp3c16_1670V3.3"/>
    </source>
</evidence>
<dbReference type="PROSITE" id="PS50222">
    <property type="entry name" value="EF_HAND_2"/>
    <property type="match status" value="2"/>
</dbReference>
<feature type="region of interest" description="Disordered" evidence="2">
    <location>
        <begin position="1"/>
        <end position="103"/>
    </location>
</feature>
<dbReference type="SUPFAM" id="SSF47473">
    <property type="entry name" value="EF-hand"/>
    <property type="match status" value="1"/>
</dbReference>
<dbReference type="InterPro" id="IPR011992">
    <property type="entry name" value="EF-hand-dom_pair"/>
</dbReference>
<reference evidence="4 5" key="2">
    <citation type="journal article" date="2018" name="Plant J.">
        <title>The Physcomitrella patens chromosome-scale assembly reveals moss genome structure and evolution.</title>
        <authorList>
            <person name="Lang D."/>
            <person name="Ullrich K.K."/>
            <person name="Murat F."/>
            <person name="Fuchs J."/>
            <person name="Jenkins J."/>
            <person name="Haas F.B."/>
            <person name="Piednoel M."/>
            <person name="Gundlach H."/>
            <person name="Van Bel M."/>
            <person name="Meyberg R."/>
            <person name="Vives C."/>
            <person name="Morata J."/>
            <person name="Symeonidi A."/>
            <person name="Hiss M."/>
            <person name="Muchero W."/>
            <person name="Kamisugi Y."/>
            <person name="Saleh O."/>
            <person name="Blanc G."/>
            <person name="Decker E.L."/>
            <person name="van Gessel N."/>
            <person name="Grimwood J."/>
            <person name="Hayes R.D."/>
            <person name="Graham S.W."/>
            <person name="Gunter L.E."/>
            <person name="McDaniel S.F."/>
            <person name="Hoernstein S.N.W."/>
            <person name="Larsson A."/>
            <person name="Li F.W."/>
            <person name="Perroud P.F."/>
            <person name="Phillips J."/>
            <person name="Ranjan P."/>
            <person name="Rokshar D.S."/>
            <person name="Rothfels C.J."/>
            <person name="Schneider L."/>
            <person name="Shu S."/>
            <person name="Stevenson D.W."/>
            <person name="Thummler F."/>
            <person name="Tillich M."/>
            <person name="Villarreal Aguilar J.C."/>
            <person name="Widiez T."/>
            <person name="Wong G.K."/>
            <person name="Wymore A."/>
            <person name="Zhang Y."/>
            <person name="Zimmer A.D."/>
            <person name="Quatrano R.S."/>
            <person name="Mayer K.F.X."/>
            <person name="Goodstein D."/>
            <person name="Casacuberta J.M."/>
            <person name="Vandepoele K."/>
            <person name="Reski R."/>
            <person name="Cuming A.C."/>
            <person name="Tuskan G.A."/>
            <person name="Maumus F."/>
            <person name="Salse J."/>
            <person name="Schmutz J."/>
            <person name="Rensing S.A."/>
        </authorList>
    </citation>
    <scope>NUCLEOTIDE SEQUENCE [LARGE SCALE GENOMIC DNA]</scope>
    <source>
        <strain evidence="4 5">cv. Gransden 2004</strain>
    </source>
</reference>
<dbReference type="PANTHER" id="PTHR46824:SF2">
    <property type="entry name" value="CALCIUM-BINDING PROTEIN CML48-RELATED"/>
    <property type="match status" value="1"/>
</dbReference>
<organism evidence="4 5">
    <name type="scientific">Physcomitrium patens</name>
    <name type="common">Spreading-leaved earth moss</name>
    <name type="synonym">Physcomitrella patens</name>
    <dbReference type="NCBI Taxonomy" id="3218"/>
    <lineage>
        <taxon>Eukaryota</taxon>
        <taxon>Viridiplantae</taxon>
        <taxon>Streptophyta</taxon>
        <taxon>Embryophyta</taxon>
        <taxon>Bryophyta</taxon>
        <taxon>Bryophytina</taxon>
        <taxon>Bryopsida</taxon>
        <taxon>Funariidae</taxon>
        <taxon>Funariales</taxon>
        <taxon>Funariaceae</taxon>
        <taxon>Physcomitrium</taxon>
    </lineage>
</organism>
<dbReference type="InterPro" id="IPR018247">
    <property type="entry name" value="EF_Hand_1_Ca_BS"/>
</dbReference>
<reference evidence="4" key="3">
    <citation type="submission" date="2020-12" db="UniProtKB">
        <authorList>
            <consortium name="EnsemblPlants"/>
        </authorList>
    </citation>
    <scope>IDENTIFICATION</scope>
</reference>
<name>A0A7I4B145_PHYPA</name>
<dbReference type="EnsemblPlants" id="Pp3c16_1670V3.4">
    <property type="protein sequence ID" value="Pp3c16_1670V3.4"/>
    <property type="gene ID" value="Pp3c16_1670"/>
</dbReference>
<dbReference type="SMART" id="SM00054">
    <property type="entry name" value="EFh"/>
    <property type="match status" value="2"/>
</dbReference>
<dbReference type="AlphaFoldDB" id="A0A7I4B145"/>
<feature type="compositionally biased region" description="Polar residues" evidence="2">
    <location>
        <begin position="15"/>
        <end position="42"/>
    </location>
</feature>
<dbReference type="CDD" id="cd16180">
    <property type="entry name" value="EFh_PEF_Group_I"/>
    <property type="match status" value="1"/>
</dbReference>
<accession>A0A7I4B145</accession>
<dbReference type="EMBL" id="ABEU02000016">
    <property type="status" value="NOT_ANNOTATED_CDS"/>
    <property type="molecule type" value="Genomic_DNA"/>
</dbReference>
<dbReference type="Gramene" id="Pp3c16_1670V3.3">
    <property type="protein sequence ID" value="Pp3c16_1670V3.3"/>
    <property type="gene ID" value="Pp3c16_1670"/>
</dbReference>
<dbReference type="PANTHER" id="PTHR46824">
    <property type="entry name" value="CALCIUM-BINDING PROTEIN CML48-RELATED"/>
    <property type="match status" value="1"/>
</dbReference>
<feature type="compositionally biased region" description="Polar residues" evidence="2">
    <location>
        <begin position="50"/>
        <end position="59"/>
    </location>
</feature>
<dbReference type="PROSITE" id="PS00018">
    <property type="entry name" value="EF_HAND_1"/>
    <property type="match status" value="2"/>
</dbReference>
<sequence length="312" mass="34590">MSYNRPYSPAGPTVPSYSGSGLDSYGRQQSLSNPYGATSPPNSYGGGYEYNQTQQSYGVTGTGIPYSSTSSYGGYSAPSAPSTYPPQDYGPPRPQPSSLFPPNTDQAIVQIFQQADVDRSGTIDANELGRLLSEGRVRFSPRTLRLMLHLFADNPADPSRIGPQGFVNLWRELGIWHEKFMQYDRDRSGTIDVRELQEVLFSFNFAIPPSVLDMLVKKYDHTGYNRSIGYGQFIECGFIVKGLTEKFKDQDRARNGYGGDQHQLGSTIAPTAFHQGKHQSPAASKELGGVVTMLNPLGEFFCERLDWEIRHE</sequence>
<dbReference type="Pfam" id="PF13405">
    <property type="entry name" value="EF-hand_6"/>
    <property type="match status" value="1"/>
</dbReference>